<dbReference type="AlphaFoldDB" id="A0A6J5XXT4"/>
<evidence type="ECO:0000313" key="3">
    <source>
        <dbReference type="Proteomes" id="UP000507245"/>
    </source>
</evidence>
<reference evidence="3" key="1">
    <citation type="journal article" date="2020" name="Genome Biol.">
        <title>Gamete binning: chromosome-level and haplotype-resolved genome assembly enabled by high-throughput single-cell sequencing of gamete genomes.</title>
        <authorList>
            <person name="Campoy J.A."/>
            <person name="Sun H."/>
            <person name="Goel M."/>
            <person name="Jiao W.-B."/>
            <person name="Folz-Donahue K."/>
            <person name="Wang N."/>
            <person name="Rubio M."/>
            <person name="Liu C."/>
            <person name="Kukat C."/>
            <person name="Ruiz D."/>
            <person name="Huettel B."/>
            <person name="Schneeberger K."/>
        </authorList>
    </citation>
    <scope>NUCLEOTIDE SEQUENCE [LARGE SCALE GENOMIC DNA]</scope>
    <source>
        <strain evidence="3">cv. Rojo Pasion</strain>
    </source>
</reference>
<proteinExistence type="predicted"/>
<keyword evidence="3" id="KW-1185">Reference proteome</keyword>
<evidence type="ECO:0000256" key="1">
    <source>
        <dbReference type="SAM" id="MobiDB-lite"/>
    </source>
</evidence>
<organism evidence="2 3">
    <name type="scientific">Prunus armeniaca</name>
    <name type="common">Apricot</name>
    <name type="synonym">Armeniaca vulgaris</name>
    <dbReference type="NCBI Taxonomy" id="36596"/>
    <lineage>
        <taxon>Eukaryota</taxon>
        <taxon>Viridiplantae</taxon>
        <taxon>Streptophyta</taxon>
        <taxon>Embryophyta</taxon>
        <taxon>Tracheophyta</taxon>
        <taxon>Spermatophyta</taxon>
        <taxon>Magnoliopsida</taxon>
        <taxon>eudicotyledons</taxon>
        <taxon>Gunneridae</taxon>
        <taxon>Pentapetalae</taxon>
        <taxon>rosids</taxon>
        <taxon>fabids</taxon>
        <taxon>Rosales</taxon>
        <taxon>Rosaceae</taxon>
        <taxon>Amygdaloideae</taxon>
        <taxon>Amygdaleae</taxon>
        <taxon>Prunus</taxon>
    </lineage>
</organism>
<protein>
    <submittedName>
        <fullName evidence="2">Uncharacterized protein</fullName>
    </submittedName>
</protein>
<name>A0A6J5XXT4_PRUAR</name>
<feature type="region of interest" description="Disordered" evidence="1">
    <location>
        <begin position="86"/>
        <end position="110"/>
    </location>
</feature>
<accession>A0A6J5XXT4</accession>
<dbReference type="Proteomes" id="UP000507245">
    <property type="component" value="Unassembled WGS sequence"/>
</dbReference>
<evidence type="ECO:0000313" key="2">
    <source>
        <dbReference type="EMBL" id="CAB4316565.1"/>
    </source>
</evidence>
<sequence length="110" mass="12239">MYDKPGSCPLLHSSPPSVLTTRTLLGPDEETRTLWHCLNPQPTHRVARVCSCYGVYASAGSTPSEHRPPPASMVLRWRPVLRMTTQMAERPHRSPCPTVTPAGWVPPRTK</sequence>
<gene>
    <name evidence="2" type="ORF">ORAREDHAP_LOCUS42393</name>
</gene>
<dbReference type="EMBL" id="CAEKKB010000007">
    <property type="protein sequence ID" value="CAB4316565.1"/>
    <property type="molecule type" value="Genomic_DNA"/>
</dbReference>